<evidence type="ECO:0000256" key="9">
    <source>
        <dbReference type="ARBA" id="ARBA00023242"/>
    </source>
</evidence>
<evidence type="ECO:0000256" key="10">
    <source>
        <dbReference type="ARBA" id="ARBA00025373"/>
    </source>
</evidence>
<dbReference type="GO" id="GO:0005634">
    <property type="term" value="C:nucleus"/>
    <property type="evidence" value="ECO:0007669"/>
    <property type="project" value="UniProtKB-SubCell"/>
</dbReference>
<evidence type="ECO:0000256" key="6">
    <source>
        <dbReference type="ARBA" id="ARBA00022840"/>
    </source>
</evidence>
<evidence type="ECO:0000256" key="14">
    <source>
        <dbReference type="SAM" id="MobiDB-lite"/>
    </source>
</evidence>
<dbReference type="PANTHER" id="PTHR11361">
    <property type="entry name" value="DNA MISMATCH REPAIR PROTEIN MUTS FAMILY MEMBER"/>
    <property type="match status" value="1"/>
</dbReference>
<dbReference type="InterPro" id="IPR036187">
    <property type="entry name" value="DNA_mismatch_repair_MutS_sf"/>
</dbReference>
<keyword evidence="9" id="KW-0539">Nucleus</keyword>
<evidence type="ECO:0000256" key="7">
    <source>
        <dbReference type="ARBA" id="ARBA00023125"/>
    </source>
</evidence>
<dbReference type="InterPro" id="IPR027417">
    <property type="entry name" value="P-loop_NTPase"/>
</dbReference>
<dbReference type="Gene3D" id="3.40.1170.10">
    <property type="entry name" value="DNA repair protein MutS, domain I"/>
    <property type="match status" value="1"/>
</dbReference>
<dbReference type="GO" id="GO:0006312">
    <property type="term" value="P:mitotic recombination"/>
    <property type="evidence" value="ECO:0007669"/>
    <property type="project" value="TreeGrafter"/>
</dbReference>
<feature type="domain" description="DNA mismatch repair proteins mutS family" evidence="15">
    <location>
        <begin position="546"/>
        <end position="562"/>
    </location>
</feature>
<proteinExistence type="inferred from homology"/>
<keyword evidence="5" id="KW-0227">DNA damage</keyword>
<dbReference type="Pfam" id="PF00488">
    <property type="entry name" value="MutS_V"/>
    <property type="match status" value="1"/>
</dbReference>
<dbReference type="FunFam" id="3.40.1170.10:FF:000004">
    <property type="entry name" value="DNA mismatch repair protein"/>
    <property type="match status" value="1"/>
</dbReference>
<dbReference type="Pfam" id="PF05190">
    <property type="entry name" value="MutS_IV"/>
    <property type="match status" value="1"/>
</dbReference>
<dbReference type="Gene3D" id="3.40.50.300">
    <property type="entry name" value="P-loop containing nucleotide triphosphate hydrolases"/>
    <property type="match status" value="1"/>
</dbReference>
<dbReference type="Gene3D" id="1.10.1420.10">
    <property type="match status" value="1"/>
</dbReference>
<reference evidence="16" key="1">
    <citation type="submission" date="2022-06" db="EMBL/GenBank/DDBJ databases">
        <title>Genome Sequence of Candolleomyces eurysporus.</title>
        <authorList>
            <person name="Buettner E."/>
        </authorList>
    </citation>
    <scope>NUCLEOTIDE SEQUENCE</scope>
    <source>
        <strain evidence="16">VTCC 930004</strain>
    </source>
</reference>
<name>A0A9W8IYU2_9AGAR</name>
<evidence type="ECO:0000313" key="17">
    <source>
        <dbReference type="Proteomes" id="UP001140091"/>
    </source>
</evidence>
<dbReference type="InterPro" id="IPR007695">
    <property type="entry name" value="DNA_mismatch_repair_MutS-lik_N"/>
</dbReference>
<evidence type="ECO:0000259" key="15">
    <source>
        <dbReference type="PROSITE" id="PS00486"/>
    </source>
</evidence>
<dbReference type="AlphaFoldDB" id="A0A9W8IYU2"/>
<evidence type="ECO:0000256" key="5">
    <source>
        <dbReference type="ARBA" id="ARBA00022763"/>
    </source>
</evidence>
<dbReference type="InterPro" id="IPR045076">
    <property type="entry name" value="MutS"/>
</dbReference>
<dbReference type="GO" id="GO:0006298">
    <property type="term" value="P:mismatch repair"/>
    <property type="evidence" value="ECO:0007669"/>
    <property type="project" value="InterPro"/>
</dbReference>
<evidence type="ECO:0000256" key="4">
    <source>
        <dbReference type="ARBA" id="ARBA00022741"/>
    </source>
</evidence>
<dbReference type="PROSITE" id="PS00486">
    <property type="entry name" value="DNA_MISMATCH_REPAIR_2"/>
    <property type="match status" value="1"/>
</dbReference>
<feature type="non-terminal residue" evidence="16">
    <location>
        <position position="1"/>
    </location>
</feature>
<dbReference type="SUPFAM" id="SSF55271">
    <property type="entry name" value="DNA repair protein MutS, domain I"/>
    <property type="match status" value="1"/>
</dbReference>
<keyword evidence="8" id="KW-0234">DNA repair</keyword>
<sequence length="717" mass="80691">MFANKGKKSSNPKVSNAPQKRSKKVVEIGPSGKSYTPLELQVRQLKVDNPGTVLMIEVGYRYKFFGDDAKVADKELGMVSFPDRNYVVASIPTHRRDVHLKKLLAKGHRVGIVNQIETAALKKIGDNKSGPFERKLTHLYTAATFVDDLNSVDEVERYTPPPFMCLVEESKQNDPEKICISVISICPTTGDVIWDDFQDTNMRIELECTPQELAILLPAFNKIGTAFDQENFTEPQDVGFKSLLLNQIIFSLPKVKEPVQGIMKDVHLKTAAEGKKDSLWTDFEKYPEISDTYMALQTIEIELKEELTAVRKQLRVPSLQWTTWGLDEYLVEVKKKEKRPIPDDWVLHSSTKFFARYYTPAVRIKIQEKAQYLERLEAAASAAFQSFLQDIAAAHYNVFREAVNKLAVADCLLSLAQVAMRDGYVKPEFVDEDVLEIEDGKHPMVDELRSDPYIPNSVQMGDGTPRSKIITGPNMGGKSSCVRMIALIVIMAQIGSYVPAASVRMKLIDSVLTRMGASDDITRGRSTFMVEMSETSEILQTATEDSLVILDELGRGTSTFDGMAIADAVLRHLVQQKRCKTLFITHYPMVAADLEKTFPDDLENLHMQYRTDTRIDGSREITFLYQLTSGLAPESFGIECGRLAGLPDKLLQIASQRSDQMRREVDARVKWNKARKAKLSMCQLLTKKSNPKQCIEELKALAEAIERPTGFLRPTTP</sequence>
<keyword evidence="17" id="KW-1185">Reference proteome</keyword>
<comment type="function">
    <text evidence="10">Component of the post-replicative DNA mismatch repair system (MMR). Heterodimerizes with MSH2 to form MutS beta, which binds to DNA mismatches thereby initiating DNA repair. MSH3 provides substrate-binding and substrate specificity to the complex. When bound, the MutS beta heterodimer bends the DNA helix and shields approximately 20 base pairs. Acts mainly to repair insertion-deletion loops (IDLs) from 2 to 13 nucleotides in size, but can also repair base-base and single insertion-deletion mismatches that occur during replication. After mismatch binding, forms a ternary complex with the MutL alpha heterodimer, which is thought to be responsible for directing the downstream MMR events, including strand discrimination, excision, and resynthesis. ATP binding and hydrolysis play a pivotal role in mismatch repair functions.</text>
</comment>
<evidence type="ECO:0000256" key="2">
    <source>
        <dbReference type="ARBA" id="ARBA00007094"/>
    </source>
</evidence>
<dbReference type="GO" id="GO:0030983">
    <property type="term" value="F:mismatched DNA binding"/>
    <property type="evidence" value="ECO:0007669"/>
    <property type="project" value="InterPro"/>
</dbReference>
<evidence type="ECO:0000256" key="11">
    <source>
        <dbReference type="ARBA" id="ARBA00025902"/>
    </source>
</evidence>
<dbReference type="OrthoDB" id="121051at2759"/>
<dbReference type="InterPro" id="IPR016151">
    <property type="entry name" value="DNA_mismatch_repair_MutS_N"/>
</dbReference>
<evidence type="ECO:0000256" key="13">
    <source>
        <dbReference type="ARBA" id="ARBA00073774"/>
    </source>
</evidence>
<gene>
    <name evidence="16" type="ORF">H1R20_g11862</name>
</gene>
<dbReference type="InterPro" id="IPR036678">
    <property type="entry name" value="MutS_con_dom_sf"/>
</dbReference>
<dbReference type="InterPro" id="IPR007861">
    <property type="entry name" value="DNA_mismatch_repair_MutS_clamp"/>
</dbReference>
<keyword evidence="7" id="KW-0238">DNA-binding</keyword>
<evidence type="ECO:0000256" key="12">
    <source>
        <dbReference type="ARBA" id="ARBA00029792"/>
    </source>
</evidence>
<dbReference type="Proteomes" id="UP001140091">
    <property type="component" value="Unassembled WGS sequence"/>
</dbReference>
<dbReference type="GO" id="GO:0005524">
    <property type="term" value="F:ATP binding"/>
    <property type="evidence" value="ECO:0007669"/>
    <property type="project" value="UniProtKB-KW"/>
</dbReference>
<evidence type="ECO:0000256" key="1">
    <source>
        <dbReference type="ARBA" id="ARBA00004123"/>
    </source>
</evidence>
<evidence type="ECO:0000313" key="16">
    <source>
        <dbReference type="EMBL" id="KAJ2925202.1"/>
    </source>
</evidence>
<protein>
    <recommendedName>
        <fullName evidence="3 13">DNA mismatch repair protein MSH3</fullName>
    </recommendedName>
    <alternativeName>
        <fullName evidence="3 13">DNA mismatch repair protein MSH3</fullName>
    </alternativeName>
    <alternativeName>
        <fullName evidence="12">MutS protein homolog 3</fullName>
    </alternativeName>
</protein>
<comment type="caution">
    <text evidence="16">The sequence shown here is derived from an EMBL/GenBank/DDBJ whole genome shotgun (WGS) entry which is preliminary data.</text>
</comment>
<comment type="similarity">
    <text evidence="2">Belongs to the DNA mismatch repair MutS family. MSH3 subfamily.</text>
</comment>
<organism evidence="16 17">
    <name type="scientific">Candolleomyces eurysporus</name>
    <dbReference type="NCBI Taxonomy" id="2828524"/>
    <lineage>
        <taxon>Eukaryota</taxon>
        <taxon>Fungi</taxon>
        <taxon>Dikarya</taxon>
        <taxon>Basidiomycota</taxon>
        <taxon>Agaricomycotina</taxon>
        <taxon>Agaricomycetes</taxon>
        <taxon>Agaricomycetidae</taxon>
        <taxon>Agaricales</taxon>
        <taxon>Agaricineae</taxon>
        <taxon>Psathyrellaceae</taxon>
        <taxon>Candolleomyces</taxon>
    </lineage>
</organism>
<dbReference type="InterPro" id="IPR007696">
    <property type="entry name" value="DNA_mismatch_repair_MutS_core"/>
</dbReference>
<accession>A0A9W8IYU2</accession>
<dbReference type="SUPFAM" id="SSF52540">
    <property type="entry name" value="P-loop containing nucleoside triphosphate hydrolases"/>
    <property type="match status" value="1"/>
</dbReference>
<dbReference type="EMBL" id="JANBPK010001192">
    <property type="protein sequence ID" value="KAJ2925202.1"/>
    <property type="molecule type" value="Genomic_DNA"/>
</dbReference>
<feature type="region of interest" description="Disordered" evidence="14">
    <location>
        <begin position="1"/>
        <end position="30"/>
    </location>
</feature>
<dbReference type="SMART" id="SM00533">
    <property type="entry name" value="MUTSd"/>
    <property type="match status" value="1"/>
</dbReference>
<dbReference type="PANTHER" id="PTHR11361:SF122">
    <property type="entry name" value="DNA MISMATCH REPAIR PROTEIN MSH3"/>
    <property type="match status" value="1"/>
</dbReference>
<comment type="subcellular location">
    <subcellularLocation>
        <location evidence="1">Nucleus</location>
    </subcellularLocation>
</comment>
<dbReference type="InterPro" id="IPR000432">
    <property type="entry name" value="DNA_mismatch_repair_MutS_C"/>
</dbReference>
<dbReference type="PIRSF" id="PIRSF037677">
    <property type="entry name" value="DNA_mis_repair_Msh6"/>
    <property type="match status" value="1"/>
</dbReference>
<keyword evidence="6" id="KW-0067">ATP-binding</keyword>
<comment type="subunit">
    <text evidence="11">Heterodimer consisting of MSH2-MSH3 (MutS beta). Forms a ternary complex with MutL alpha (MLH1-PMS1).</text>
</comment>
<evidence type="ECO:0000256" key="8">
    <source>
        <dbReference type="ARBA" id="ARBA00023204"/>
    </source>
</evidence>
<dbReference type="GO" id="GO:0140664">
    <property type="term" value="F:ATP-dependent DNA damage sensor activity"/>
    <property type="evidence" value="ECO:0007669"/>
    <property type="project" value="InterPro"/>
</dbReference>
<evidence type="ECO:0000256" key="3">
    <source>
        <dbReference type="ARBA" id="ARBA00022151"/>
    </source>
</evidence>
<dbReference type="Gene3D" id="3.30.420.110">
    <property type="entry name" value="MutS, connector domain"/>
    <property type="match status" value="1"/>
</dbReference>
<dbReference type="SMART" id="SM00534">
    <property type="entry name" value="MUTSac"/>
    <property type="match status" value="1"/>
</dbReference>
<dbReference type="SUPFAM" id="SSF48334">
    <property type="entry name" value="DNA repair protein MutS, domain III"/>
    <property type="match status" value="1"/>
</dbReference>
<dbReference type="InterPro" id="IPR017261">
    <property type="entry name" value="DNA_mismatch_repair_MutS/MSH"/>
</dbReference>
<keyword evidence="4" id="KW-0547">Nucleotide-binding</keyword>
<dbReference type="Pfam" id="PF01624">
    <property type="entry name" value="MutS_I"/>
    <property type="match status" value="1"/>
</dbReference>
<feature type="compositionally biased region" description="Basic residues" evidence="14">
    <location>
        <begin position="1"/>
        <end position="10"/>
    </location>
</feature>